<dbReference type="Pfam" id="PF00850">
    <property type="entry name" value="Hist_deacetyl"/>
    <property type="match status" value="1"/>
</dbReference>
<evidence type="ECO:0000259" key="2">
    <source>
        <dbReference type="Pfam" id="PF00850"/>
    </source>
</evidence>
<comment type="similarity">
    <text evidence="1">Belongs to the histone deacetylase family.</text>
</comment>
<dbReference type="PRINTS" id="PR01270">
    <property type="entry name" value="HDASUPER"/>
</dbReference>
<dbReference type="EMBL" id="JAEHOH010000007">
    <property type="protein sequence ID" value="MBK0418611.1"/>
    <property type="molecule type" value="Genomic_DNA"/>
</dbReference>
<dbReference type="RefSeq" id="WP_200114785.1">
    <property type="nucleotide sequence ID" value="NZ_JAEHOH010000007.1"/>
</dbReference>
<evidence type="ECO:0000256" key="1">
    <source>
        <dbReference type="ARBA" id="ARBA00005947"/>
    </source>
</evidence>
<dbReference type="InterPro" id="IPR023696">
    <property type="entry name" value="Ureohydrolase_dom_sf"/>
</dbReference>
<sequence length="371" mass="39835">MSRNTGYVWHEQYAWHDTGTHAGIVPSGGYVQPYHNFESPESKARMAGLIEVSGLLKSLTRIDARPVTDEDLLRVHTPEYVERIRTQSQGSGGDAGDGYSPFAHGAFELAQLAAGGTLAAAEAVLRGEVDNAYALVRPPGHHAEPDQGRGYCLFANVSVALENLRARGLVERVAIFDYDVHHGNGAQKIYWEDPDTLHISVHQDRLFPVDSGMMDEQGGSAGEGFNINVPLPAGSGDGAYADVVERVAAPAIRAFEPELIVVSSGFDPAALDPLGAMSVTSDGFRRVAQGLLDVADEVCDGRIVFSHEGGYSPVQVPYCGLAVLEALSGVRTDVVDPFTASFDQSPTRQLQPWQDEVIEDAARLARALGVR</sequence>
<evidence type="ECO:0000313" key="3">
    <source>
        <dbReference type="EMBL" id="MBK0418611.1"/>
    </source>
</evidence>
<name>A0A934UUN3_9MICO</name>
<keyword evidence="4" id="KW-1185">Reference proteome</keyword>
<dbReference type="CDD" id="cd09996">
    <property type="entry name" value="HDAC_classII_1"/>
    <property type="match status" value="1"/>
</dbReference>
<feature type="domain" description="Histone deacetylase" evidence="2">
    <location>
        <begin position="40"/>
        <end position="326"/>
    </location>
</feature>
<protein>
    <submittedName>
        <fullName evidence="3">Class II histone deacetylase</fullName>
    </submittedName>
</protein>
<organism evidence="3 4">
    <name type="scientific">Leucobacter chromiisoli</name>
    <dbReference type="NCBI Taxonomy" id="2796471"/>
    <lineage>
        <taxon>Bacteria</taxon>
        <taxon>Bacillati</taxon>
        <taxon>Actinomycetota</taxon>
        <taxon>Actinomycetes</taxon>
        <taxon>Micrococcales</taxon>
        <taxon>Microbacteriaceae</taxon>
        <taxon>Leucobacter</taxon>
    </lineage>
</organism>
<dbReference type="InterPro" id="IPR000286">
    <property type="entry name" value="HDACs"/>
</dbReference>
<dbReference type="AlphaFoldDB" id="A0A934UUN3"/>
<dbReference type="GO" id="GO:0004407">
    <property type="term" value="F:histone deacetylase activity"/>
    <property type="evidence" value="ECO:0007669"/>
    <property type="project" value="TreeGrafter"/>
</dbReference>
<dbReference type="PANTHER" id="PTHR10625:SF31">
    <property type="entry name" value="HISTONE DEACETYLASE DOMAIN-CONTAINING PROTEIN"/>
    <property type="match status" value="1"/>
</dbReference>
<evidence type="ECO:0000313" key="4">
    <source>
        <dbReference type="Proteomes" id="UP000608530"/>
    </source>
</evidence>
<dbReference type="Gene3D" id="3.40.800.20">
    <property type="entry name" value="Histone deacetylase domain"/>
    <property type="match status" value="1"/>
</dbReference>
<dbReference type="GO" id="GO:0005737">
    <property type="term" value="C:cytoplasm"/>
    <property type="evidence" value="ECO:0007669"/>
    <property type="project" value="TreeGrafter"/>
</dbReference>
<dbReference type="SUPFAM" id="SSF52768">
    <property type="entry name" value="Arginase/deacetylase"/>
    <property type="match status" value="1"/>
</dbReference>
<comment type="caution">
    <text evidence="3">The sequence shown here is derived from an EMBL/GenBank/DDBJ whole genome shotgun (WGS) entry which is preliminary data.</text>
</comment>
<dbReference type="PANTHER" id="PTHR10625">
    <property type="entry name" value="HISTONE DEACETYLASE HDAC1-RELATED"/>
    <property type="match status" value="1"/>
</dbReference>
<reference evidence="3" key="1">
    <citation type="submission" date="2020-12" db="EMBL/GenBank/DDBJ databases">
        <title>Leucobacter sp. CAS1, isolated from Chromium sludge.</title>
        <authorList>
            <person name="Xu Z."/>
        </authorList>
    </citation>
    <scope>NUCLEOTIDE SEQUENCE</scope>
    <source>
        <strain evidence="3">CSA1</strain>
    </source>
</reference>
<gene>
    <name evidence="3" type="ORF">JD276_06130</name>
</gene>
<dbReference type="InterPro" id="IPR037138">
    <property type="entry name" value="His_deacetylse_dom_sf"/>
</dbReference>
<accession>A0A934UUN3</accession>
<dbReference type="Proteomes" id="UP000608530">
    <property type="component" value="Unassembled WGS sequence"/>
</dbReference>
<dbReference type="InterPro" id="IPR023801">
    <property type="entry name" value="His_deacetylse_dom"/>
</dbReference>
<proteinExistence type="inferred from homology"/>
<dbReference type="GO" id="GO:0040029">
    <property type="term" value="P:epigenetic regulation of gene expression"/>
    <property type="evidence" value="ECO:0007669"/>
    <property type="project" value="TreeGrafter"/>
</dbReference>